<organism evidence="1 2">
    <name type="scientific">Phragmitibacter flavus</name>
    <dbReference type="NCBI Taxonomy" id="2576071"/>
    <lineage>
        <taxon>Bacteria</taxon>
        <taxon>Pseudomonadati</taxon>
        <taxon>Verrucomicrobiota</taxon>
        <taxon>Verrucomicrobiia</taxon>
        <taxon>Verrucomicrobiales</taxon>
        <taxon>Verrucomicrobiaceae</taxon>
        <taxon>Phragmitibacter</taxon>
    </lineage>
</organism>
<dbReference type="InterPro" id="IPR018715">
    <property type="entry name" value="DUF2239"/>
</dbReference>
<evidence type="ECO:0000313" key="2">
    <source>
        <dbReference type="Proteomes" id="UP000306196"/>
    </source>
</evidence>
<dbReference type="OrthoDB" id="282960at2"/>
<keyword evidence="2" id="KW-1185">Reference proteome</keyword>
<dbReference type="EMBL" id="VAUV01000001">
    <property type="protein sequence ID" value="TLD72599.1"/>
    <property type="molecule type" value="Genomic_DNA"/>
</dbReference>
<dbReference type="AlphaFoldDB" id="A0A5R8KLJ3"/>
<protein>
    <submittedName>
        <fullName evidence="1">DUF2239 family protein</fullName>
    </submittedName>
</protein>
<proteinExistence type="predicted"/>
<evidence type="ECO:0000313" key="1">
    <source>
        <dbReference type="EMBL" id="TLD72599.1"/>
    </source>
</evidence>
<gene>
    <name evidence="1" type="ORF">FEM03_00545</name>
</gene>
<sequence>MSELLSGESIEHAVFAGEQLLLTGGLVEVATEARRFHLEQPDVEVLIFDEATGKTVDLDLRCMPEELTAQLRHLIKPTASEDEAETVRGRGRPRLGVVPREVTLLPRHWEWLGEQPGGASVTLRKLVEEAKKANAGRDAKRKAQEACYRFMTTMAGDRAGFEEANRALFAGNREKFELEIAGWPEDVRGMALKIGEVAFAPCN</sequence>
<reference evidence="1 2" key="1">
    <citation type="submission" date="2019-05" db="EMBL/GenBank/DDBJ databases">
        <title>Verrucobacter flavum gen. nov., sp. nov. a new member of the family Verrucomicrobiaceae.</title>
        <authorList>
            <person name="Szuroczki S."/>
            <person name="Abbaszade G."/>
            <person name="Szabo A."/>
            <person name="Felfoldi T."/>
            <person name="Schumann P."/>
            <person name="Boka K."/>
            <person name="Keki Z."/>
            <person name="Toumi M."/>
            <person name="Toth E."/>
        </authorList>
    </citation>
    <scope>NUCLEOTIDE SEQUENCE [LARGE SCALE GENOMIC DNA]</scope>
    <source>
        <strain evidence="1 2">MG-N-17</strain>
    </source>
</reference>
<dbReference type="Proteomes" id="UP000306196">
    <property type="component" value="Unassembled WGS sequence"/>
</dbReference>
<comment type="caution">
    <text evidence="1">The sequence shown here is derived from an EMBL/GenBank/DDBJ whole genome shotgun (WGS) entry which is preliminary data.</text>
</comment>
<accession>A0A5R8KLJ3</accession>
<dbReference type="Pfam" id="PF09998">
    <property type="entry name" value="DUF2239"/>
    <property type="match status" value="1"/>
</dbReference>
<name>A0A5R8KLJ3_9BACT</name>
<dbReference type="RefSeq" id="WP_138084222.1">
    <property type="nucleotide sequence ID" value="NZ_VAUV01000001.1"/>
</dbReference>